<gene>
    <name evidence="1" type="ORF">ACHAWO_008032</name>
</gene>
<reference evidence="1 2" key="1">
    <citation type="submission" date="2024-10" db="EMBL/GenBank/DDBJ databases">
        <title>Updated reference genomes for cyclostephanoid diatoms.</title>
        <authorList>
            <person name="Roberts W.R."/>
            <person name="Alverson A.J."/>
        </authorList>
    </citation>
    <scope>NUCLEOTIDE SEQUENCE [LARGE SCALE GENOMIC DNA]</scope>
    <source>
        <strain evidence="1 2">AJA010-31</strain>
    </source>
</reference>
<protein>
    <submittedName>
        <fullName evidence="1">Uncharacterized protein</fullName>
    </submittedName>
</protein>
<evidence type="ECO:0000313" key="2">
    <source>
        <dbReference type="Proteomes" id="UP001530400"/>
    </source>
</evidence>
<evidence type="ECO:0000313" key="1">
    <source>
        <dbReference type="EMBL" id="KAL3784042.1"/>
    </source>
</evidence>
<proteinExistence type="predicted"/>
<organism evidence="1 2">
    <name type="scientific">Cyclotella atomus</name>
    <dbReference type="NCBI Taxonomy" id="382360"/>
    <lineage>
        <taxon>Eukaryota</taxon>
        <taxon>Sar</taxon>
        <taxon>Stramenopiles</taxon>
        <taxon>Ochrophyta</taxon>
        <taxon>Bacillariophyta</taxon>
        <taxon>Coscinodiscophyceae</taxon>
        <taxon>Thalassiosirophycidae</taxon>
        <taxon>Stephanodiscales</taxon>
        <taxon>Stephanodiscaceae</taxon>
        <taxon>Cyclotella</taxon>
    </lineage>
</organism>
<keyword evidence="2" id="KW-1185">Reference proteome</keyword>
<sequence>MTEEDPDDLVAAFFAAQAAKEEQKALLPTDDWINAISSSLKSRKHDGSTDGLVNDINVKVNDDGISSSINKWLVTDIPNVPPRQGGEIKLNTGDCTSCNLLLDNDQSAKSLDEDFDNSVREKIKDALVQRLLKEFDAK</sequence>
<comment type="caution">
    <text evidence="1">The sequence shown here is derived from an EMBL/GenBank/DDBJ whole genome shotgun (WGS) entry which is preliminary data.</text>
</comment>
<name>A0ABD3P8F3_9STRA</name>
<dbReference type="EMBL" id="JALLPJ020000741">
    <property type="protein sequence ID" value="KAL3784042.1"/>
    <property type="molecule type" value="Genomic_DNA"/>
</dbReference>
<dbReference type="Proteomes" id="UP001530400">
    <property type="component" value="Unassembled WGS sequence"/>
</dbReference>
<accession>A0ABD3P8F3</accession>
<dbReference type="AlphaFoldDB" id="A0ABD3P8F3"/>